<dbReference type="InterPro" id="IPR022603">
    <property type="entry name" value="DUF3152"/>
</dbReference>
<accession>Z9JWM9</accession>
<dbReference type="SUPFAM" id="SSF55486">
    <property type="entry name" value="Metalloproteases ('zincins'), catalytic domain"/>
    <property type="match status" value="1"/>
</dbReference>
<gene>
    <name evidence="3" type="ORF">BF93_11180</name>
</gene>
<organism evidence="3 4">
    <name type="scientific">Brachybacterium phenoliresistens</name>
    <dbReference type="NCBI Taxonomy" id="396014"/>
    <lineage>
        <taxon>Bacteria</taxon>
        <taxon>Bacillati</taxon>
        <taxon>Actinomycetota</taxon>
        <taxon>Actinomycetes</taxon>
        <taxon>Micrococcales</taxon>
        <taxon>Dermabacteraceae</taxon>
        <taxon>Brachybacterium</taxon>
    </lineage>
</organism>
<feature type="domain" description="DUF3152" evidence="2">
    <location>
        <begin position="70"/>
        <end position="228"/>
    </location>
</feature>
<dbReference type="EMBL" id="JDYK01000003">
    <property type="protein sequence ID" value="EWS82187.1"/>
    <property type="molecule type" value="Genomic_DNA"/>
</dbReference>
<proteinExistence type="predicted"/>
<dbReference type="eggNOG" id="COG5479">
    <property type="taxonomic scope" value="Bacteria"/>
</dbReference>
<dbReference type="AlphaFoldDB" id="Z9JWM9"/>
<sequence length="244" mass="25107">MRTAAVMAVLILVAATVIVRASGRGEDVAAPEDTAAVSLPAATASPTTAAAEPTAEMTARSGEIPSSGTVGDGSWALAAPVPAAAGVGTVHTYALRVEGGTGLDADASAQEVAQILADERGWTAVEDVSFQQVADPEQAEFTISLASPPTVDRLCAPAQTHGRWSCRIGEDAVLNTDRWTLMTPTYDDLSAYRAYMVNHEVGHFLGHGHETCSGAGRAAPVMLQQSIDLGGCRPNPWPTADGAA</sequence>
<dbReference type="Pfam" id="PF11350">
    <property type="entry name" value="DUF3152"/>
    <property type="match status" value="1"/>
</dbReference>
<dbReference type="STRING" id="396014.BF93_11180"/>
<dbReference type="InterPro" id="IPR024079">
    <property type="entry name" value="MetalloPept_cat_dom_sf"/>
</dbReference>
<dbReference type="GO" id="GO:0008237">
    <property type="term" value="F:metallopeptidase activity"/>
    <property type="evidence" value="ECO:0007669"/>
    <property type="project" value="InterPro"/>
</dbReference>
<feature type="region of interest" description="Disordered" evidence="1">
    <location>
        <begin position="40"/>
        <end position="70"/>
    </location>
</feature>
<dbReference type="Proteomes" id="UP000023067">
    <property type="component" value="Unassembled WGS sequence"/>
</dbReference>
<comment type="caution">
    <text evidence="3">The sequence shown here is derived from an EMBL/GenBank/DDBJ whole genome shotgun (WGS) entry which is preliminary data.</text>
</comment>
<name>Z9JWM9_9MICO</name>
<protein>
    <submittedName>
        <fullName evidence="3">Membrane protein</fullName>
    </submittedName>
</protein>
<dbReference type="PATRIC" id="fig|396014.3.peg.745"/>
<feature type="compositionally biased region" description="Low complexity" evidence="1">
    <location>
        <begin position="40"/>
        <end position="59"/>
    </location>
</feature>
<dbReference type="Gene3D" id="3.40.390.10">
    <property type="entry name" value="Collagenase (Catalytic Domain)"/>
    <property type="match status" value="1"/>
</dbReference>
<evidence type="ECO:0000313" key="4">
    <source>
        <dbReference type="Proteomes" id="UP000023067"/>
    </source>
</evidence>
<evidence type="ECO:0000313" key="3">
    <source>
        <dbReference type="EMBL" id="EWS82187.1"/>
    </source>
</evidence>
<evidence type="ECO:0000259" key="2">
    <source>
        <dbReference type="Pfam" id="PF11350"/>
    </source>
</evidence>
<reference evidence="3 4" key="1">
    <citation type="submission" date="2014-02" db="EMBL/GenBank/DDBJ databases">
        <title>Genome sequence of Brachybacterium phenoliresistens strain W13A50.</title>
        <authorList>
            <person name="Wang X."/>
        </authorList>
    </citation>
    <scope>NUCLEOTIDE SEQUENCE [LARGE SCALE GENOMIC DNA]</scope>
    <source>
        <strain evidence="3 4">W13A50</strain>
    </source>
</reference>
<keyword evidence="4" id="KW-1185">Reference proteome</keyword>
<dbReference type="HOGENOM" id="CLU_037318_1_0_11"/>
<evidence type="ECO:0000256" key="1">
    <source>
        <dbReference type="SAM" id="MobiDB-lite"/>
    </source>
</evidence>